<proteinExistence type="predicted"/>
<organism evidence="1 2">
    <name type="scientific">Duganella callida</name>
    <dbReference type="NCBI Taxonomy" id="2561932"/>
    <lineage>
        <taxon>Bacteria</taxon>
        <taxon>Pseudomonadati</taxon>
        <taxon>Pseudomonadota</taxon>
        <taxon>Betaproteobacteria</taxon>
        <taxon>Burkholderiales</taxon>
        <taxon>Oxalobacteraceae</taxon>
        <taxon>Telluria group</taxon>
        <taxon>Duganella</taxon>
    </lineage>
</organism>
<name>A0A4Y9S600_9BURK</name>
<dbReference type="OrthoDB" id="9157702at2"/>
<protein>
    <submittedName>
        <fullName evidence="1">Uncharacterized protein</fullName>
    </submittedName>
</protein>
<sequence>METNKDIQALSEIDLVRALRKAIESTKVPDDFRAALVGYFGNEVRAILVARQPAPAVGQQAGGVVMDEVIDALTFYADGNHFARHAPDAWDTVSGEPSNFLEDRSNTATVEDGWIAKAALEKLLAAHPPADTAPVDAKPVELEQLHTAAAQHKMALVPLHLTRGMLEVLADEWEWEDLLAAAEAITDEQYAEVCAGPSAAQRRVEELEYLLEAAQPSNAQGEAVPWPAQQNGGLVRSALIDVMVAEKFALNGAGDFQSQSDLTARFARARQALAATAGDVQGEALNQEAGDVDRYRLHEHSEGAYFHKEGEFVKYSDYAALAQRGASQPDSEHDAATPAAVIAWHAAEKARIEAVGKYNGKLAAAKDHDFPGPDVSAEFKVMTDAGNVAHRLLRPMYEAIAAMAAQHGEKGGAA</sequence>
<dbReference type="EMBL" id="SPVG01000245">
    <property type="protein sequence ID" value="TFW15909.1"/>
    <property type="molecule type" value="Genomic_DNA"/>
</dbReference>
<keyword evidence="2" id="KW-1185">Reference proteome</keyword>
<evidence type="ECO:0000313" key="2">
    <source>
        <dbReference type="Proteomes" id="UP000297729"/>
    </source>
</evidence>
<dbReference type="Proteomes" id="UP000297729">
    <property type="component" value="Unassembled WGS sequence"/>
</dbReference>
<evidence type="ECO:0000313" key="1">
    <source>
        <dbReference type="EMBL" id="TFW15909.1"/>
    </source>
</evidence>
<comment type="caution">
    <text evidence="1">The sequence shown here is derived from an EMBL/GenBank/DDBJ whole genome shotgun (WGS) entry which is preliminary data.</text>
</comment>
<dbReference type="AlphaFoldDB" id="A0A4Y9S600"/>
<reference evidence="1 2" key="1">
    <citation type="submission" date="2019-03" db="EMBL/GenBank/DDBJ databases">
        <title>Draft Genome Sequence of Duganella callidus sp. nov., a Novel Duganella Species Isolated from Cultivated Soil.</title>
        <authorList>
            <person name="Raths R."/>
            <person name="Peta V."/>
            <person name="Bucking H."/>
        </authorList>
    </citation>
    <scope>NUCLEOTIDE SEQUENCE [LARGE SCALE GENOMIC DNA]</scope>
    <source>
        <strain evidence="1 2">DN04</strain>
    </source>
</reference>
<accession>A0A4Y9S600</accession>
<gene>
    <name evidence="1" type="ORF">E4L98_24735</name>
</gene>
<dbReference type="RefSeq" id="WP_135204195.1">
    <property type="nucleotide sequence ID" value="NZ_SPVG01000245.1"/>
</dbReference>